<protein>
    <recommendedName>
        <fullName evidence="8">Peptidase S8/S53 domain-containing protein</fullName>
    </recommendedName>
</protein>
<dbReference type="GO" id="GO:0004252">
    <property type="term" value="F:serine-type endopeptidase activity"/>
    <property type="evidence" value="ECO:0007669"/>
    <property type="project" value="InterPro"/>
</dbReference>
<dbReference type="OMA" id="RMSSSPF"/>
<dbReference type="PROSITE" id="PS00138">
    <property type="entry name" value="SUBTILASE_SER"/>
    <property type="match status" value="1"/>
</dbReference>
<dbReference type="PROSITE" id="PS51892">
    <property type="entry name" value="SUBTILASE"/>
    <property type="match status" value="1"/>
</dbReference>
<dbReference type="Proteomes" id="UP000655225">
    <property type="component" value="Unassembled WGS sequence"/>
</dbReference>
<sequence>MSGTSMACPRVSGIAATIKSKNPTWSPSAIRSAIMTTATQSNNERAPLTEDSGSMATPYGYGAGEISPSRALQPGLVYESHHK</sequence>
<evidence type="ECO:0000259" key="8">
    <source>
        <dbReference type="Pfam" id="PF00082"/>
    </source>
</evidence>
<dbReference type="AlphaFoldDB" id="A0A834ZEP8"/>
<evidence type="ECO:0000256" key="3">
    <source>
        <dbReference type="ARBA" id="ARBA00022729"/>
    </source>
</evidence>
<gene>
    <name evidence="9" type="ORF">HHK36_010338</name>
</gene>
<proteinExistence type="inferred from homology"/>
<dbReference type="InterPro" id="IPR045051">
    <property type="entry name" value="SBT"/>
</dbReference>
<dbReference type="InterPro" id="IPR000209">
    <property type="entry name" value="Peptidase_S8/S53_dom"/>
</dbReference>
<dbReference type="OrthoDB" id="1689333at2759"/>
<evidence type="ECO:0000256" key="5">
    <source>
        <dbReference type="ARBA" id="ARBA00022825"/>
    </source>
</evidence>
<keyword evidence="10" id="KW-1185">Reference proteome</keyword>
<dbReference type="InterPro" id="IPR023828">
    <property type="entry name" value="Peptidase_S8_Ser-AS"/>
</dbReference>
<dbReference type="PANTHER" id="PTHR10795">
    <property type="entry name" value="PROPROTEIN CONVERTASE SUBTILISIN/KEXIN"/>
    <property type="match status" value="1"/>
</dbReference>
<keyword evidence="2" id="KW-0645">Protease</keyword>
<keyword evidence="4" id="KW-0378">Hydrolase</keyword>
<evidence type="ECO:0000256" key="2">
    <source>
        <dbReference type="ARBA" id="ARBA00022670"/>
    </source>
</evidence>
<dbReference type="GO" id="GO:0006508">
    <property type="term" value="P:proteolysis"/>
    <property type="evidence" value="ECO:0007669"/>
    <property type="project" value="UniProtKB-KW"/>
</dbReference>
<evidence type="ECO:0000256" key="4">
    <source>
        <dbReference type="ARBA" id="ARBA00022801"/>
    </source>
</evidence>
<organism evidence="9 10">
    <name type="scientific">Tetracentron sinense</name>
    <name type="common">Spur-leaf</name>
    <dbReference type="NCBI Taxonomy" id="13715"/>
    <lineage>
        <taxon>Eukaryota</taxon>
        <taxon>Viridiplantae</taxon>
        <taxon>Streptophyta</taxon>
        <taxon>Embryophyta</taxon>
        <taxon>Tracheophyta</taxon>
        <taxon>Spermatophyta</taxon>
        <taxon>Magnoliopsida</taxon>
        <taxon>Trochodendrales</taxon>
        <taxon>Trochodendraceae</taxon>
        <taxon>Tetracentron</taxon>
    </lineage>
</organism>
<evidence type="ECO:0000313" key="9">
    <source>
        <dbReference type="EMBL" id="KAF8405432.1"/>
    </source>
</evidence>
<comment type="caution">
    <text evidence="6">Lacks conserved residue(s) required for the propagation of feature annotation.</text>
</comment>
<dbReference type="EMBL" id="JABCRI010000006">
    <property type="protein sequence ID" value="KAF8405432.1"/>
    <property type="molecule type" value="Genomic_DNA"/>
</dbReference>
<evidence type="ECO:0000256" key="7">
    <source>
        <dbReference type="SAM" id="MobiDB-lite"/>
    </source>
</evidence>
<feature type="region of interest" description="Disordered" evidence="7">
    <location>
        <begin position="37"/>
        <end position="83"/>
    </location>
</feature>
<keyword evidence="5" id="KW-0720">Serine protease</keyword>
<evidence type="ECO:0000256" key="6">
    <source>
        <dbReference type="PROSITE-ProRule" id="PRU01240"/>
    </source>
</evidence>
<comment type="similarity">
    <text evidence="1 6">Belongs to the peptidase S8 family.</text>
</comment>
<reference evidence="9 10" key="1">
    <citation type="submission" date="2020-04" db="EMBL/GenBank/DDBJ databases">
        <title>Plant Genome Project.</title>
        <authorList>
            <person name="Zhang R.-G."/>
        </authorList>
    </citation>
    <scope>NUCLEOTIDE SEQUENCE [LARGE SCALE GENOMIC DNA]</scope>
    <source>
        <strain evidence="9">YNK0</strain>
        <tissue evidence="9">Leaf</tissue>
    </source>
</reference>
<name>A0A834ZEP8_TETSI</name>
<accession>A0A834ZEP8</accession>
<dbReference type="SUPFAM" id="SSF52743">
    <property type="entry name" value="Subtilisin-like"/>
    <property type="match status" value="1"/>
</dbReference>
<keyword evidence="3" id="KW-0732">Signal</keyword>
<dbReference type="Pfam" id="PF00082">
    <property type="entry name" value="Peptidase_S8"/>
    <property type="match status" value="1"/>
</dbReference>
<feature type="domain" description="Peptidase S8/S53" evidence="8">
    <location>
        <begin position="1"/>
        <end position="50"/>
    </location>
</feature>
<evidence type="ECO:0000313" key="10">
    <source>
        <dbReference type="Proteomes" id="UP000655225"/>
    </source>
</evidence>
<evidence type="ECO:0000256" key="1">
    <source>
        <dbReference type="ARBA" id="ARBA00011073"/>
    </source>
</evidence>
<comment type="caution">
    <text evidence="9">The sequence shown here is derived from an EMBL/GenBank/DDBJ whole genome shotgun (WGS) entry which is preliminary data.</text>
</comment>
<dbReference type="Gene3D" id="3.40.50.200">
    <property type="entry name" value="Peptidase S8/S53 domain"/>
    <property type="match status" value="1"/>
</dbReference>
<dbReference type="InterPro" id="IPR036852">
    <property type="entry name" value="Peptidase_S8/S53_dom_sf"/>
</dbReference>